<evidence type="ECO:0008006" key="3">
    <source>
        <dbReference type="Google" id="ProtNLM"/>
    </source>
</evidence>
<name>A0A0J6VNJ5_9MYCO</name>
<protein>
    <recommendedName>
        <fullName evidence="3">Peptidase M50</fullName>
    </recommendedName>
</protein>
<accession>A0A0J6VNJ5</accession>
<dbReference type="Proteomes" id="UP000036313">
    <property type="component" value="Unassembled WGS sequence"/>
</dbReference>
<proteinExistence type="predicted"/>
<evidence type="ECO:0000313" key="2">
    <source>
        <dbReference type="Proteomes" id="UP000036313"/>
    </source>
</evidence>
<dbReference type="EMBL" id="JYNU01000029">
    <property type="protein sequence ID" value="KMO72615.1"/>
    <property type="molecule type" value="Genomic_DNA"/>
</dbReference>
<organism evidence="1 2">
    <name type="scientific">Mycolicibacterium obuense</name>
    <dbReference type="NCBI Taxonomy" id="1807"/>
    <lineage>
        <taxon>Bacteria</taxon>
        <taxon>Bacillati</taxon>
        <taxon>Actinomycetota</taxon>
        <taxon>Actinomycetes</taxon>
        <taxon>Mycobacteriales</taxon>
        <taxon>Mycobacteriaceae</taxon>
        <taxon>Mycolicibacterium</taxon>
    </lineage>
</organism>
<evidence type="ECO:0000313" key="1">
    <source>
        <dbReference type="EMBL" id="KMO72615.1"/>
    </source>
</evidence>
<comment type="caution">
    <text evidence="1">The sequence shown here is derived from an EMBL/GenBank/DDBJ whole genome shotgun (WGS) entry which is preliminary data.</text>
</comment>
<gene>
    <name evidence="1" type="ORF">MOBUDSM44075_03958</name>
</gene>
<dbReference type="PATRIC" id="fig|1807.14.peg.3985"/>
<reference evidence="1 2" key="1">
    <citation type="journal article" date="2015" name="Genome Biol. Evol.">
        <title>Characterization of Three Mycobacterium spp. with Potential Use in Bioremediation by Genome Sequencing and Comparative Genomics.</title>
        <authorList>
            <person name="Das S."/>
            <person name="Pettersson B.M."/>
            <person name="Behra P.R."/>
            <person name="Ramesh M."/>
            <person name="Dasgupta S."/>
            <person name="Bhattacharya A."/>
            <person name="Kirsebom L.A."/>
        </authorList>
    </citation>
    <scope>NUCLEOTIDE SEQUENCE [LARGE SCALE GENOMIC DNA]</scope>
    <source>
        <strain evidence="1 2">DSM 44075</strain>
    </source>
</reference>
<dbReference type="AlphaFoldDB" id="A0A0J6VNJ5"/>
<sequence length="79" mass="8892">MLFDGEVTGVRVEPTRQLPGLRAAVETGRWRPRRWVAGRAAQLGTTGAQVVRDGAPGPRPVRRSTFYRHTQGWLRVGRR</sequence>